<protein>
    <submittedName>
        <fullName evidence="2">Uncharacterized protein</fullName>
    </submittedName>
</protein>
<evidence type="ECO:0000256" key="1">
    <source>
        <dbReference type="SAM" id="MobiDB-lite"/>
    </source>
</evidence>
<feature type="region of interest" description="Disordered" evidence="1">
    <location>
        <begin position="78"/>
        <end position="98"/>
    </location>
</feature>
<evidence type="ECO:0000313" key="3">
    <source>
        <dbReference type="Proteomes" id="UP000824219"/>
    </source>
</evidence>
<keyword evidence="3" id="KW-1185">Reference proteome</keyword>
<feature type="compositionally biased region" description="Polar residues" evidence="1">
    <location>
        <begin position="86"/>
        <end position="95"/>
    </location>
</feature>
<accession>A0A9D3P6J6</accession>
<organism evidence="2 3">
    <name type="scientific">Hemibagrus wyckioides</name>
    <dbReference type="NCBI Taxonomy" id="337641"/>
    <lineage>
        <taxon>Eukaryota</taxon>
        <taxon>Metazoa</taxon>
        <taxon>Chordata</taxon>
        <taxon>Craniata</taxon>
        <taxon>Vertebrata</taxon>
        <taxon>Euteleostomi</taxon>
        <taxon>Actinopterygii</taxon>
        <taxon>Neopterygii</taxon>
        <taxon>Teleostei</taxon>
        <taxon>Ostariophysi</taxon>
        <taxon>Siluriformes</taxon>
        <taxon>Bagridae</taxon>
        <taxon>Hemibagrus</taxon>
    </lineage>
</organism>
<feature type="region of interest" description="Disordered" evidence="1">
    <location>
        <begin position="27"/>
        <end position="66"/>
    </location>
</feature>
<sequence length="204" mass="23334">MDPGCERVLKRIRPTRLIPKVLEDVEEEMFDHSSSPEDSYAVPLPPTPPSTPQSSQQLSPPRSEESAIWGHEDVVDEGPVGMEVQNGPSDENASCGSDDPNAPLSHWLQRIEFFKCLESAVLHLLNRTLTLYTEEKCNGCRIRHPSQRQHTSEDISTATETLLLGYKSGGPIYDRIYRMYDDITPDEERMERFEKLIIDCWYLR</sequence>
<dbReference type="Proteomes" id="UP000824219">
    <property type="component" value="Linkage Group LG01"/>
</dbReference>
<reference evidence="2 3" key="1">
    <citation type="submission" date="2021-06" db="EMBL/GenBank/DDBJ databases">
        <title>Chromosome-level genome assembly of the red-tail catfish (Hemibagrus wyckioides).</title>
        <authorList>
            <person name="Shao F."/>
        </authorList>
    </citation>
    <scope>NUCLEOTIDE SEQUENCE [LARGE SCALE GENOMIC DNA]</scope>
    <source>
        <strain evidence="2">EC202008001</strain>
        <tissue evidence="2">Blood</tissue>
    </source>
</reference>
<dbReference type="OrthoDB" id="8961905at2759"/>
<feature type="compositionally biased region" description="Low complexity" evidence="1">
    <location>
        <begin position="52"/>
        <end position="61"/>
    </location>
</feature>
<dbReference type="EMBL" id="JAHKSW010000001">
    <property type="protein sequence ID" value="KAG7335618.1"/>
    <property type="molecule type" value="Genomic_DNA"/>
</dbReference>
<name>A0A9D3P6J6_9TELE</name>
<evidence type="ECO:0000313" key="2">
    <source>
        <dbReference type="EMBL" id="KAG7335618.1"/>
    </source>
</evidence>
<proteinExistence type="predicted"/>
<comment type="caution">
    <text evidence="2">The sequence shown here is derived from an EMBL/GenBank/DDBJ whole genome shotgun (WGS) entry which is preliminary data.</text>
</comment>
<gene>
    <name evidence="2" type="ORF">KOW79_000311</name>
</gene>
<dbReference type="AlphaFoldDB" id="A0A9D3P6J6"/>